<dbReference type="Proteomes" id="UP000255124">
    <property type="component" value="Unassembled WGS sequence"/>
</dbReference>
<dbReference type="Pfam" id="PF08843">
    <property type="entry name" value="AbiEii"/>
    <property type="match status" value="1"/>
</dbReference>
<organism evidence="1 2">
    <name type="scientific">Anaerococcus octavius</name>
    <dbReference type="NCBI Taxonomy" id="54007"/>
    <lineage>
        <taxon>Bacteria</taxon>
        <taxon>Bacillati</taxon>
        <taxon>Bacillota</taxon>
        <taxon>Tissierellia</taxon>
        <taxon>Tissierellales</taxon>
        <taxon>Peptoniphilaceae</taxon>
        <taxon>Anaerococcus</taxon>
    </lineage>
</organism>
<gene>
    <name evidence="1" type="ORF">NCTC9810_01087</name>
</gene>
<evidence type="ECO:0000313" key="1">
    <source>
        <dbReference type="EMBL" id="SUU92750.1"/>
    </source>
</evidence>
<evidence type="ECO:0000313" key="2">
    <source>
        <dbReference type="Proteomes" id="UP000255124"/>
    </source>
</evidence>
<dbReference type="Gene3D" id="3.10.450.620">
    <property type="entry name" value="JHP933, nucleotidyltransferase-like core domain"/>
    <property type="match status" value="1"/>
</dbReference>
<dbReference type="OrthoDB" id="9780929at2"/>
<sequence>MKKLLEISNEELELVIQNTSDKLNLSKAIVEKDLWVCIILKYLFSDFKYRDYIVFKGGTSLSKVYKLIERFSEDIDLALNWQLLGYEKLEPYEERSKTKQLKFNDKLNEDTKKFIQEEFLPTLQKDFKKLLKNRKYNFYIDEIDGQTIAFDYPKNYEDTSILQVIRLEIGSLAEPIPSSRKKIKTYIEETYPEIFNENIEVVSVNSLRTFYEKITILHREANRVNGNYPTRYSRHFYDVYKMLLTDIKEESFSQLELLNSVIQFKKKFYASNWAKYDEIMEGRIKLIPSKEGVEIFSKDYDSMKNMIFGEKIPFEKIISELKKYEESLNEKIRNNKA</sequence>
<dbReference type="RefSeq" id="WP_115595435.1">
    <property type="nucleotide sequence ID" value="NZ_UFTA01000002.1"/>
</dbReference>
<dbReference type="InterPro" id="IPR014942">
    <property type="entry name" value="AbiEii"/>
</dbReference>
<name>A0A380WW69_9FIRM</name>
<dbReference type="AlphaFoldDB" id="A0A380WW69"/>
<accession>A0A380WW69</accession>
<dbReference type="EMBL" id="UFTA01000002">
    <property type="protein sequence ID" value="SUU92750.1"/>
    <property type="molecule type" value="Genomic_DNA"/>
</dbReference>
<protein>
    <submittedName>
        <fullName evidence="1">Nucleotidyl transferase of uncharacterized function (DUF1814)</fullName>
    </submittedName>
</protein>
<proteinExistence type="predicted"/>
<keyword evidence="1" id="KW-0808">Transferase</keyword>
<dbReference type="GO" id="GO:0016740">
    <property type="term" value="F:transferase activity"/>
    <property type="evidence" value="ECO:0007669"/>
    <property type="project" value="UniProtKB-KW"/>
</dbReference>
<reference evidence="1 2" key="1">
    <citation type="submission" date="2018-06" db="EMBL/GenBank/DDBJ databases">
        <authorList>
            <consortium name="Pathogen Informatics"/>
            <person name="Doyle S."/>
        </authorList>
    </citation>
    <scope>NUCLEOTIDE SEQUENCE [LARGE SCALE GENOMIC DNA]</scope>
    <source>
        <strain evidence="1 2">NCTC9810</strain>
    </source>
</reference>